<reference evidence="2" key="1">
    <citation type="submission" date="2020-06" db="EMBL/GenBank/DDBJ databases">
        <authorList>
            <consortium name="Plant Systems Biology data submission"/>
        </authorList>
    </citation>
    <scope>NUCLEOTIDE SEQUENCE</scope>
    <source>
        <strain evidence="2">D6</strain>
    </source>
</reference>
<protein>
    <recommendedName>
        <fullName evidence="1">DJ-1/PfpI domain-containing protein</fullName>
    </recommendedName>
</protein>
<organism evidence="2 3">
    <name type="scientific">Seminavis robusta</name>
    <dbReference type="NCBI Taxonomy" id="568900"/>
    <lineage>
        <taxon>Eukaryota</taxon>
        <taxon>Sar</taxon>
        <taxon>Stramenopiles</taxon>
        <taxon>Ochrophyta</taxon>
        <taxon>Bacillariophyta</taxon>
        <taxon>Bacillariophyceae</taxon>
        <taxon>Bacillariophycidae</taxon>
        <taxon>Naviculales</taxon>
        <taxon>Naviculaceae</taxon>
        <taxon>Seminavis</taxon>
    </lineage>
</organism>
<comment type="caution">
    <text evidence="2">The sequence shown here is derived from an EMBL/GenBank/DDBJ whole genome shotgun (WGS) entry which is preliminary data.</text>
</comment>
<gene>
    <name evidence="2" type="ORF">SEMRO_1174_G249040.2</name>
</gene>
<dbReference type="InterPro" id="IPR052158">
    <property type="entry name" value="INH-QAR"/>
</dbReference>
<dbReference type="SUPFAM" id="SSF52317">
    <property type="entry name" value="Class I glutamine amidotransferase-like"/>
    <property type="match status" value="1"/>
</dbReference>
<keyword evidence="3" id="KW-1185">Reference proteome</keyword>
<proteinExistence type="predicted"/>
<dbReference type="EMBL" id="CAICTM010001172">
    <property type="protein sequence ID" value="CAB9521201.1"/>
    <property type="molecule type" value="Genomic_DNA"/>
</dbReference>
<evidence type="ECO:0000313" key="2">
    <source>
        <dbReference type="EMBL" id="CAB9521201.1"/>
    </source>
</evidence>
<dbReference type="GO" id="GO:0006355">
    <property type="term" value="P:regulation of DNA-templated transcription"/>
    <property type="evidence" value="ECO:0007669"/>
    <property type="project" value="TreeGrafter"/>
</dbReference>
<name>A0A9N8HPE9_9STRA</name>
<dbReference type="Pfam" id="PF01965">
    <property type="entry name" value="DJ-1_PfpI"/>
    <property type="match status" value="1"/>
</dbReference>
<evidence type="ECO:0000259" key="1">
    <source>
        <dbReference type="Pfam" id="PF01965"/>
    </source>
</evidence>
<dbReference type="AlphaFoldDB" id="A0A9N8HPE9"/>
<dbReference type="CDD" id="cd03139">
    <property type="entry name" value="GATase1_PfpI_2"/>
    <property type="match status" value="1"/>
</dbReference>
<sequence length="219" mass="23738">MSSRAEATEKLNVGILIFENVEVLDFTGPFEVFSRTRTEPGSASRRTEDSAPFRVFTVAKAASTTPILATGGLKVLADFSFEDVPNIDVLVVPGGFGTRPLVEDDTTITWIQKMAHTAKLVTSVCTGALLLAKAGLLDGRRATTHWAALELLQQSYPKVEVEKTLRWVDDEIISSAGVAAGIDMAFHVVESLCGKDVADETAHYIEYPRHLATDPRSST</sequence>
<dbReference type="InterPro" id="IPR029062">
    <property type="entry name" value="Class_I_gatase-like"/>
</dbReference>
<feature type="domain" description="DJ-1/PfpI" evidence="1">
    <location>
        <begin position="13"/>
        <end position="190"/>
    </location>
</feature>
<dbReference type="OrthoDB" id="543156at2759"/>
<dbReference type="Gene3D" id="3.40.50.880">
    <property type="match status" value="1"/>
</dbReference>
<dbReference type="PANTHER" id="PTHR43130:SF14">
    <property type="entry name" value="DJ-1_PFPI DOMAIN-CONTAINING PROTEIN"/>
    <property type="match status" value="1"/>
</dbReference>
<dbReference type="PANTHER" id="PTHR43130">
    <property type="entry name" value="ARAC-FAMILY TRANSCRIPTIONAL REGULATOR"/>
    <property type="match status" value="1"/>
</dbReference>
<accession>A0A9N8HPE9</accession>
<dbReference type="Proteomes" id="UP001153069">
    <property type="component" value="Unassembled WGS sequence"/>
</dbReference>
<evidence type="ECO:0000313" key="3">
    <source>
        <dbReference type="Proteomes" id="UP001153069"/>
    </source>
</evidence>
<dbReference type="InterPro" id="IPR002818">
    <property type="entry name" value="DJ-1/PfpI"/>
</dbReference>